<feature type="transmembrane region" description="Helical" evidence="1">
    <location>
        <begin position="259"/>
        <end position="280"/>
    </location>
</feature>
<keyword evidence="1" id="KW-0472">Membrane</keyword>
<gene>
    <name evidence="2" type="ORF">GCM10017600_83420</name>
</gene>
<feature type="transmembrane region" description="Helical" evidence="1">
    <location>
        <begin position="68"/>
        <end position="85"/>
    </location>
</feature>
<feature type="transmembrane region" description="Helical" evidence="1">
    <location>
        <begin position="162"/>
        <end position="183"/>
    </location>
</feature>
<sequence length="438" mass="46773">MNWCAALTLALVGHQANNVLREGTGYVLHTFAPVTGVPLPRALVAALQTSLLPVCTALFLLGGRPGGLVAVVLLALWVAVQNWRLSNHVWLAFLAVALFQAVPADHAGEVARFLLGGVYLTAGLFKTNHQFLATARSCGRLIPRLYAERTGLRLGDRLLSRVPLAVVATELLLGGALLLNAPLLPLFAVAAGMHLLFGLTGNFPFSLVALCLWAAAAEPPAGFDRPPAVPLTLVALASLGIGVRFGTRWIYRNTRAGGVLCGVFAMVFGTAVYAMIASGAFADSPIDPGSGWTALGVASLAGNLLSVVMGLRTEWAFTMFSNVRPHGPVRVLGRAPRWRAPYFELSLPRSFPEGLLSVIPPAILYQATSGTNVVYGPVAFRLERLARRFGVSLEPVRVEYSPLSNAFRTDPARRAEPRPGPLLFPPLIPRDCSMPALR</sequence>
<dbReference type="RefSeq" id="WP_271223156.1">
    <property type="nucleotide sequence ID" value="NZ_BAAAVD010000017.1"/>
</dbReference>
<reference evidence="2" key="2">
    <citation type="submission" date="2023-01" db="EMBL/GenBank/DDBJ databases">
        <authorList>
            <person name="Sun Q."/>
            <person name="Evtushenko L."/>
        </authorList>
    </citation>
    <scope>NUCLEOTIDE SEQUENCE</scope>
    <source>
        <strain evidence="2">VKM Ac-2007</strain>
    </source>
</reference>
<name>A0A9W6IC83_9ACTN</name>
<feature type="transmembrane region" description="Helical" evidence="1">
    <location>
        <begin position="228"/>
        <end position="247"/>
    </location>
</feature>
<accession>A0A9W6IC83</accession>
<comment type="caution">
    <text evidence="2">The sequence shown here is derived from an EMBL/GenBank/DDBJ whole genome shotgun (WGS) entry which is preliminary data.</text>
</comment>
<proteinExistence type="predicted"/>
<evidence type="ECO:0000313" key="2">
    <source>
        <dbReference type="EMBL" id="GLK14929.1"/>
    </source>
</evidence>
<evidence type="ECO:0000256" key="1">
    <source>
        <dbReference type="SAM" id="Phobius"/>
    </source>
</evidence>
<dbReference type="EMBL" id="BSEV01000039">
    <property type="protein sequence ID" value="GLK14929.1"/>
    <property type="molecule type" value="Genomic_DNA"/>
</dbReference>
<keyword evidence="1" id="KW-1133">Transmembrane helix</keyword>
<feature type="transmembrane region" description="Helical" evidence="1">
    <location>
        <begin position="292"/>
        <end position="311"/>
    </location>
</feature>
<reference evidence="2" key="1">
    <citation type="journal article" date="2014" name="Int. J. Syst. Evol. Microbiol.">
        <title>Complete genome sequence of Corynebacterium casei LMG S-19264T (=DSM 44701T), isolated from a smear-ripened cheese.</title>
        <authorList>
            <consortium name="US DOE Joint Genome Institute (JGI-PGF)"/>
            <person name="Walter F."/>
            <person name="Albersmeier A."/>
            <person name="Kalinowski J."/>
            <person name="Ruckert C."/>
        </authorList>
    </citation>
    <scope>NUCLEOTIDE SEQUENCE</scope>
    <source>
        <strain evidence="2">VKM Ac-2007</strain>
    </source>
</reference>
<dbReference type="AlphaFoldDB" id="A0A9W6IC83"/>
<keyword evidence="3" id="KW-1185">Reference proteome</keyword>
<keyword evidence="1" id="KW-0812">Transmembrane</keyword>
<evidence type="ECO:0000313" key="3">
    <source>
        <dbReference type="Proteomes" id="UP001143474"/>
    </source>
</evidence>
<feature type="transmembrane region" description="Helical" evidence="1">
    <location>
        <begin position="195"/>
        <end position="216"/>
    </location>
</feature>
<dbReference type="Proteomes" id="UP001143474">
    <property type="component" value="Unassembled WGS sequence"/>
</dbReference>
<protein>
    <submittedName>
        <fullName evidence="2">Uncharacterized protein</fullName>
    </submittedName>
</protein>
<organism evidence="2 3">
    <name type="scientific">Streptosporangium carneum</name>
    <dbReference type="NCBI Taxonomy" id="47481"/>
    <lineage>
        <taxon>Bacteria</taxon>
        <taxon>Bacillati</taxon>
        <taxon>Actinomycetota</taxon>
        <taxon>Actinomycetes</taxon>
        <taxon>Streptosporangiales</taxon>
        <taxon>Streptosporangiaceae</taxon>
        <taxon>Streptosporangium</taxon>
    </lineage>
</organism>